<comment type="caution">
    <text evidence="1">The sequence shown here is derived from an EMBL/GenBank/DDBJ whole genome shotgun (WGS) entry which is preliminary data.</text>
</comment>
<dbReference type="AlphaFoldDB" id="A0A1S8AWR4"/>
<dbReference type="SUPFAM" id="SSF46785">
    <property type="entry name" value="Winged helix' DNA-binding domain"/>
    <property type="match status" value="1"/>
</dbReference>
<proteinExistence type="predicted"/>
<gene>
    <name evidence="1" type="ORF">A6E15_08295</name>
</gene>
<dbReference type="RefSeq" id="WP_076145468.1">
    <property type="nucleotide sequence ID" value="NZ_LWLN01000001.1"/>
</dbReference>
<dbReference type="InterPro" id="IPR036390">
    <property type="entry name" value="WH_DNA-bd_sf"/>
</dbReference>
<dbReference type="OrthoDB" id="285635at2157"/>
<dbReference type="Proteomes" id="UP000189370">
    <property type="component" value="Unassembled WGS sequence"/>
</dbReference>
<evidence type="ECO:0000313" key="2">
    <source>
        <dbReference type="Proteomes" id="UP000189370"/>
    </source>
</evidence>
<accession>A0A1S8AWR4</accession>
<dbReference type="Gene3D" id="1.10.10.10">
    <property type="entry name" value="Winged helix-like DNA-binding domain superfamily/Winged helix DNA-binding domain"/>
    <property type="match status" value="1"/>
</dbReference>
<keyword evidence="2" id="KW-1185">Reference proteome</keyword>
<name>A0A1S8AWR4_9EURY</name>
<reference evidence="2" key="1">
    <citation type="submission" date="2016-04" db="EMBL/GenBank/DDBJ databases">
        <authorList>
            <person name="Chen S.-C."/>
            <person name="Lai M.-C."/>
        </authorList>
    </citation>
    <scope>NUCLEOTIDE SEQUENCE [LARGE SCALE GENOMIC DNA]</scope>
    <source>
        <strain evidence="2">AB14</strain>
    </source>
</reference>
<dbReference type="EMBL" id="LWLN01000001">
    <property type="protein sequence ID" value="OLZ40991.1"/>
    <property type="molecule type" value="Genomic_DNA"/>
</dbReference>
<sequence>MILEALNSSGIILSSAVIGKNIDRSREEVTRRLSDLVTDGLVSRVERGYYEITDLGEQYLEGDFDADDLEPDTE</sequence>
<protein>
    <submittedName>
        <fullName evidence="1">PhiH1 repressor</fullName>
    </submittedName>
</protein>
<dbReference type="InterPro" id="IPR036388">
    <property type="entry name" value="WH-like_DNA-bd_sf"/>
</dbReference>
<evidence type="ECO:0000313" key="1">
    <source>
        <dbReference type="EMBL" id="OLZ40991.1"/>
    </source>
</evidence>
<organism evidence="1 2">
    <name type="scientific">Natrinema saccharevitans</name>
    <dbReference type="NCBI Taxonomy" id="301967"/>
    <lineage>
        <taxon>Archaea</taxon>
        <taxon>Methanobacteriati</taxon>
        <taxon>Methanobacteriota</taxon>
        <taxon>Stenosarchaea group</taxon>
        <taxon>Halobacteria</taxon>
        <taxon>Halobacteriales</taxon>
        <taxon>Natrialbaceae</taxon>
        <taxon>Natrinema</taxon>
    </lineage>
</organism>